<evidence type="ECO:0000313" key="1">
    <source>
        <dbReference type="EMBL" id="BBZ78567.1"/>
    </source>
</evidence>
<sequence>MLPQLNQPRPGTRVAVLYDPANRSKVELDHQPISAAGDAIIGNRPELAEAEVMGMPMTDLIREAIADPSGFRDQMMQRGDATSGDVRSASV</sequence>
<dbReference type="EMBL" id="AP022620">
    <property type="protein sequence ID" value="BBZ78567.1"/>
    <property type="molecule type" value="Genomic_DNA"/>
</dbReference>
<evidence type="ECO:0000313" key="2">
    <source>
        <dbReference type="Proteomes" id="UP000467249"/>
    </source>
</evidence>
<protein>
    <submittedName>
        <fullName evidence="1">Uncharacterized protein</fullName>
    </submittedName>
</protein>
<dbReference type="KEGG" id="many:MANY_39040"/>
<reference evidence="1 2" key="1">
    <citation type="journal article" date="2019" name="Emerg. Microbes Infect.">
        <title>Comprehensive subspecies identification of 175 nontuberculous mycobacteria species based on 7547 genomic profiles.</title>
        <authorList>
            <person name="Matsumoto Y."/>
            <person name="Kinjo T."/>
            <person name="Motooka D."/>
            <person name="Nabeya D."/>
            <person name="Jung N."/>
            <person name="Uechi K."/>
            <person name="Horii T."/>
            <person name="Iida T."/>
            <person name="Fujita J."/>
            <person name="Nakamura S."/>
        </authorList>
    </citation>
    <scope>NUCLEOTIDE SEQUENCE [LARGE SCALE GENOMIC DNA]</scope>
    <source>
        <strain evidence="1 2">JCM 30275</strain>
    </source>
</reference>
<proteinExistence type="predicted"/>
<dbReference type="AlphaFoldDB" id="A0A6N4WEE8"/>
<keyword evidence="2" id="KW-1185">Reference proteome</keyword>
<dbReference type="Proteomes" id="UP000467249">
    <property type="component" value="Chromosome"/>
</dbReference>
<accession>A0A6N4WEE8</accession>
<organism evidence="1 2">
    <name type="scientific">Mycolicibacterium anyangense</name>
    <dbReference type="NCBI Taxonomy" id="1431246"/>
    <lineage>
        <taxon>Bacteria</taxon>
        <taxon>Bacillati</taxon>
        <taxon>Actinomycetota</taxon>
        <taxon>Actinomycetes</taxon>
        <taxon>Mycobacteriales</taxon>
        <taxon>Mycobacteriaceae</taxon>
        <taxon>Mycolicibacterium</taxon>
    </lineage>
</organism>
<gene>
    <name evidence="1" type="ORF">MANY_39040</name>
</gene>
<name>A0A6N4WEE8_9MYCO</name>